<organism evidence="1 2">
    <name type="scientific">Mycolicibacterium iranicum</name>
    <name type="common">Mycobacterium iranicum</name>
    <dbReference type="NCBI Taxonomy" id="912594"/>
    <lineage>
        <taxon>Bacteria</taxon>
        <taxon>Bacillati</taxon>
        <taxon>Actinomycetota</taxon>
        <taxon>Actinomycetes</taxon>
        <taxon>Mycobacteriales</taxon>
        <taxon>Mycobacteriaceae</taxon>
        <taxon>Mycolicibacterium</taxon>
    </lineage>
</organism>
<dbReference type="NCBIfam" id="NF033179">
    <property type="entry name" value="TnsA_like_Actin"/>
    <property type="match status" value="1"/>
</dbReference>
<name>A0A178LSG1_MYCIR</name>
<gene>
    <name evidence="1" type="ORF">A4X20_06255</name>
</gene>
<sequence length="251" mass="28227">MSRLGRTVARSSNNEQIDFLPAVDGPISHVDRAELSLIPFENAAPIRTAPNYKGQRNYTGEWWCATTERHVAYESWVERDFLMSADFDNDVVGIAVQPFTFRFLASTGSLREHTPDVFLRHRNGDATVVDVRPDARVDNDANEAFESTRRLCDEVGWNYSRTGEQPPIRAGNLRWLAGYRNVRNRVAPVATRLISELESEGRMTISALASAAGDPVLVLPTLYHLMWRHEISVDVSSTLLNMNTIIEAAPR</sequence>
<dbReference type="EMBL" id="LWCS01000032">
    <property type="protein sequence ID" value="OAN36794.1"/>
    <property type="molecule type" value="Genomic_DNA"/>
</dbReference>
<dbReference type="InterPro" id="IPR048000">
    <property type="entry name" value="TnsA-like"/>
</dbReference>
<proteinExistence type="predicted"/>
<accession>A0A178LSG1</accession>
<comment type="caution">
    <text evidence="1">The sequence shown here is derived from an EMBL/GenBank/DDBJ whole genome shotgun (WGS) entry which is preliminary data.</text>
</comment>
<evidence type="ECO:0000313" key="1">
    <source>
        <dbReference type="EMBL" id="OAN36794.1"/>
    </source>
</evidence>
<evidence type="ECO:0008006" key="3">
    <source>
        <dbReference type="Google" id="ProtNLM"/>
    </source>
</evidence>
<dbReference type="RefSeq" id="WP_165606790.1">
    <property type="nucleotide sequence ID" value="NZ_LWCS01000032.1"/>
</dbReference>
<reference evidence="1 2" key="1">
    <citation type="submission" date="2016-04" db="EMBL/GenBank/DDBJ databases">
        <title>Draft Genome Sequences of Staphylococcus capitis Strain H36, S. capitis Strain H65, S. cohnii Strain H62, S. hominis Strain H69, Mycobacterium iranicum Strain H39, Plantibacter sp. Strain H53, Pseudomonas oryzihabitans Strain H72, and Microbacterium sp. Strain H83, isolated from residential settings.</title>
        <authorList>
            <person name="Lymperopoulou D."/>
            <person name="Adams R.I."/>
            <person name="Lindow S."/>
            <person name="Coil D.A."/>
            <person name="Jospin G."/>
            <person name="Eisen J.A."/>
        </authorList>
    </citation>
    <scope>NUCLEOTIDE SEQUENCE [LARGE SCALE GENOMIC DNA]</scope>
    <source>
        <strain evidence="1 2">H39</strain>
    </source>
</reference>
<dbReference type="Proteomes" id="UP000078396">
    <property type="component" value="Unassembled WGS sequence"/>
</dbReference>
<dbReference type="AlphaFoldDB" id="A0A178LSG1"/>
<evidence type="ECO:0000313" key="2">
    <source>
        <dbReference type="Proteomes" id="UP000078396"/>
    </source>
</evidence>
<protein>
    <recommendedName>
        <fullName evidence="3">Transposase</fullName>
    </recommendedName>
</protein>